<dbReference type="Pfam" id="PF02136">
    <property type="entry name" value="NTF2"/>
    <property type="match status" value="1"/>
</dbReference>
<dbReference type="InterPro" id="IPR002075">
    <property type="entry name" value="NTF2_dom"/>
</dbReference>
<gene>
    <name evidence="2" type="ORF">M9Y10_022858</name>
</gene>
<feature type="domain" description="NTF2" evidence="1">
    <location>
        <begin position="6"/>
        <end position="116"/>
    </location>
</feature>
<keyword evidence="3" id="KW-1185">Reference proteome</keyword>
<dbReference type="SUPFAM" id="SSF54427">
    <property type="entry name" value="NTF2-like"/>
    <property type="match status" value="1"/>
</dbReference>
<name>A0ABR2KTL2_9EUKA</name>
<comment type="caution">
    <text evidence="2">The sequence shown here is derived from an EMBL/GenBank/DDBJ whole genome shotgun (WGS) entry which is preliminary data.</text>
</comment>
<proteinExistence type="predicted"/>
<dbReference type="EMBL" id="JAPFFF010000003">
    <property type="protein sequence ID" value="KAK8894424.1"/>
    <property type="molecule type" value="Genomic_DNA"/>
</dbReference>
<dbReference type="Gene3D" id="3.10.450.50">
    <property type="match status" value="1"/>
</dbReference>
<sequence length="182" mass="20594">MFTQNEALEFIVAYYSAMAYHQADLPKFYDDSALVSRPSFQEPKLISEVQNQLAFLVNKGSSINIISKSILPNNDYLAISVIGSVSINGKENIFSQMFVLQEKYDRIYITSDSIQLVESFKPENNFIVNKKADSDIVYHNATNKSMNNDQNLTKNRENGSQIIKVNNSQGSNKYNAEEQGNE</sequence>
<dbReference type="InterPro" id="IPR018222">
    <property type="entry name" value="Nuclear_transport_factor_2_euk"/>
</dbReference>
<dbReference type="PROSITE" id="PS50177">
    <property type="entry name" value="NTF2_DOMAIN"/>
    <property type="match status" value="1"/>
</dbReference>
<accession>A0ABR2KTL2</accession>
<protein>
    <recommendedName>
        <fullName evidence="1">NTF2 domain-containing protein</fullName>
    </recommendedName>
</protein>
<evidence type="ECO:0000313" key="3">
    <source>
        <dbReference type="Proteomes" id="UP001470230"/>
    </source>
</evidence>
<evidence type="ECO:0000313" key="2">
    <source>
        <dbReference type="EMBL" id="KAK8894424.1"/>
    </source>
</evidence>
<dbReference type="InterPro" id="IPR032710">
    <property type="entry name" value="NTF2-like_dom_sf"/>
</dbReference>
<organism evidence="2 3">
    <name type="scientific">Tritrichomonas musculus</name>
    <dbReference type="NCBI Taxonomy" id="1915356"/>
    <lineage>
        <taxon>Eukaryota</taxon>
        <taxon>Metamonada</taxon>
        <taxon>Parabasalia</taxon>
        <taxon>Tritrichomonadida</taxon>
        <taxon>Tritrichomonadidae</taxon>
        <taxon>Tritrichomonas</taxon>
    </lineage>
</organism>
<evidence type="ECO:0000259" key="1">
    <source>
        <dbReference type="PROSITE" id="PS50177"/>
    </source>
</evidence>
<reference evidence="2 3" key="1">
    <citation type="submission" date="2024-04" db="EMBL/GenBank/DDBJ databases">
        <title>Tritrichomonas musculus Genome.</title>
        <authorList>
            <person name="Alves-Ferreira E."/>
            <person name="Grigg M."/>
            <person name="Lorenzi H."/>
            <person name="Galac M."/>
        </authorList>
    </citation>
    <scope>NUCLEOTIDE SEQUENCE [LARGE SCALE GENOMIC DNA]</scope>
    <source>
        <strain evidence="2 3">EAF2021</strain>
    </source>
</reference>
<dbReference type="Proteomes" id="UP001470230">
    <property type="component" value="Unassembled WGS sequence"/>
</dbReference>